<dbReference type="EMBL" id="JBHSCN010000005">
    <property type="protein sequence ID" value="MFC4244272.1"/>
    <property type="molecule type" value="Genomic_DNA"/>
</dbReference>
<dbReference type="Gene3D" id="3.40.190.80">
    <property type="match status" value="1"/>
</dbReference>
<dbReference type="InterPro" id="IPR033942">
    <property type="entry name" value="IMPase"/>
</dbReference>
<dbReference type="Pfam" id="PF00459">
    <property type="entry name" value="Inositol_P"/>
    <property type="match status" value="1"/>
</dbReference>
<comment type="caution">
    <text evidence="9">The sequence shown here is derived from an EMBL/GenBank/DDBJ whole genome shotgun (WGS) entry which is preliminary data.</text>
</comment>
<evidence type="ECO:0000256" key="6">
    <source>
        <dbReference type="ARBA" id="ARBA00022842"/>
    </source>
</evidence>
<dbReference type="PROSITE" id="PS00630">
    <property type="entry name" value="IMP_2"/>
    <property type="match status" value="1"/>
</dbReference>
<dbReference type="Gene3D" id="3.30.540.10">
    <property type="entry name" value="Fructose-1,6-Bisphosphatase, subunit A, domain 1"/>
    <property type="match status" value="1"/>
</dbReference>
<keyword evidence="4 7" id="KW-0479">Metal-binding</keyword>
<organism evidence="9 10">
    <name type="scientific">Gryllotalpicola reticulitermitis</name>
    <dbReference type="NCBI Taxonomy" id="1184153"/>
    <lineage>
        <taxon>Bacteria</taxon>
        <taxon>Bacillati</taxon>
        <taxon>Actinomycetota</taxon>
        <taxon>Actinomycetes</taxon>
        <taxon>Micrococcales</taxon>
        <taxon>Microbacteriaceae</taxon>
        <taxon>Gryllotalpicola</taxon>
    </lineage>
</organism>
<dbReference type="InterPro" id="IPR000760">
    <property type="entry name" value="Inositol_monophosphatase-like"/>
</dbReference>
<dbReference type="SUPFAM" id="SSF56655">
    <property type="entry name" value="Carbohydrate phosphatase"/>
    <property type="match status" value="1"/>
</dbReference>
<dbReference type="RefSeq" id="WP_390229449.1">
    <property type="nucleotide sequence ID" value="NZ_JBHSCN010000005.1"/>
</dbReference>
<dbReference type="Proteomes" id="UP001595900">
    <property type="component" value="Unassembled WGS sequence"/>
</dbReference>
<keyword evidence="6 7" id="KW-0460">Magnesium</keyword>
<evidence type="ECO:0000313" key="9">
    <source>
        <dbReference type="EMBL" id="MFC4244272.1"/>
    </source>
</evidence>
<protein>
    <recommendedName>
        <fullName evidence="7">Inositol-1-monophosphatase</fullName>
        <ecNumber evidence="7">3.1.3.25</ecNumber>
    </recommendedName>
</protein>
<evidence type="ECO:0000256" key="5">
    <source>
        <dbReference type="ARBA" id="ARBA00022801"/>
    </source>
</evidence>
<dbReference type="InterPro" id="IPR020583">
    <property type="entry name" value="Inositol_monoP_metal-BS"/>
</dbReference>
<evidence type="ECO:0000256" key="4">
    <source>
        <dbReference type="ARBA" id="ARBA00022723"/>
    </source>
</evidence>
<evidence type="ECO:0000313" key="10">
    <source>
        <dbReference type="Proteomes" id="UP001595900"/>
    </source>
</evidence>
<dbReference type="GO" id="GO:0016787">
    <property type="term" value="F:hydrolase activity"/>
    <property type="evidence" value="ECO:0007669"/>
    <property type="project" value="UniProtKB-KW"/>
</dbReference>
<comment type="cofactor">
    <cofactor evidence="2 7">
        <name>Mg(2+)</name>
        <dbReference type="ChEBI" id="CHEBI:18420"/>
    </cofactor>
</comment>
<evidence type="ECO:0000256" key="3">
    <source>
        <dbReference type="ARBA" id="ARBA00009759"/>
    </source>
</evidence>
<evidence type="ECO:0000256" key="1">
    <source>
        <dbReference type="ARBA" id="ARBA00001033"/>
    </source>
</evidence>
<reference evidence="10" key="1">
    <citation type="journal article" date="2019" name="Int. J. Syst. Evol. Microbiol.">
        <title>The Global Catalogue of Microorganisms (GCM) 10K type strain sequencing project: providing services to taxonomists for standard genome sequencing and annotation.</title>
        <authorList>
            <consortium name="The Broad Institute Genomics Platform"/>
            <consortium name="The Broad Institute Genome Sequencing Center for Infectious Disease"/>
            <person name="Wu L."/>
            <person name="Ma J."/>
        </authorList>
    </citation>
    <scope>NUCLEOTIDE SEQUENCE [LARGE SCALE GENOMIC DNA]</scope>
    <source>
        <strain evidence="10">CGMCC 1.10363</strain>
    </source>
</reference>
<evidence type="ECO:0000256" key="2">
    <source>
        <dbReference type="ARBA" id="ARBA00001946"/>
    </source>
</evidence>
<keyword evidence="10" id="KW-1185">Reference proteome</keyword>
<dbReference type="InterPro" id="IPR020550">
    <property type="entry name" value="Inositol_monophosphatase_CS"/>
</dbReference>
<comment type="catalytic activity">
    <reaction evidence="1 7">
        <text>a myo-inositol phosphate + H2O = myo-inositol + phosphate</text>
        <dbReference type="Rhea" id="RHEA:24056"/>
        <dbReference type="ChEBI" id="CHEBI:15377"/>
        <dbReference type="ChEBI" id="CHEBI:17268"/>
        <dbReference type="ChEBI" id="CHEBI:43474"/>
        <dbReference type="ChEBI" id="CHEBI:84139"/>
        <dbReference type="EC" id="3.1.3.25"/>
    </reaction>
</comment>
<dbReference type="CDD" id="cd01639">
    <property type="entry name" value="IMPase"/>
    <property type="match status" value="1"/>
</dbReference>
<evidence type="ECO:0000256" key="8">
    <source>
        <dbReference type="SAM" id="MobiDB-lite"/>
    </source>
</evidence>
<feature type="region of interest" description="Disordered" evidence="8">
    <location>
        <begin position="1"/>
        <end position="21"/>
    </location>
</feature>
<comment type="similarity">
    <text evidence="3 7">Belongs to the inositol monophosphatase superfamily.</text>
</comment>
<keyword evidence="5 7" id="KW-0378">Hydrolase</keyword>
<gene>
    <name evidence="9" type="ORF">ACFOYW_12890</name>
</gene>
<dbReference type="EC" id="3.1.3.25" evidence="7"/>
<name>A0ABV8QA07_9MICO</name>
<evidence type="ECO:0000256" key="7">
    <source>
        <dbReference type="RuleBase" id="RU364068"/>
    </source>
</evidence>
<dbReference type="PANTHER" id="PTHR20854">
    <property type="entry name" value="INOSITOL MONOPHOSPHATASE"/>
    <property type="match status" value="1"/>
</dbReference>
<dbReference type="PANTHER" id="PTHR20854:SF4">
    <property type="entry name" value="INOSITOL-1-MONOPHOSPHATASE-RELATED"/>
    <property type="match status" value="1"/>
</dbReference>
<dbReference type="PRINTS" id="PR00377">
    <property type="entry name" value="IMPHPHTASES"/>
</dbReference>
<proteinExistence type="inferred from homology"/>
<accession>A0ABV8QA07</accession>
<sequence>MTAESAPTPANAANPANPANPAELLEIARTTALAAAELVRSKRREGVDVAGLKSSPVDVVTEADKASEALIRSLLAQARPGDGFFGEETGAGATPDAAAATGITWVVDPIDGTVNYLYDIPAYAISIAAVEGGADPGEWTALAGVVVNPVLGEVYTAVRGGGAYLGDRRLEVATGKDMSVALVGTGFGYRAERRAEQASVVSQLLPRVRDIRRIGSAALDLCSVAAGRLDAYYERGLQPWDHAAGALIAAEAGAQVAGLSGAPVTDRFALAAEPALFAQLEPLLVEFGV</sequence>
<dbReference type="PROSITE" id="PS00629">
    <property type="entry name" value="IMP_1"/>
    <property type="match status" value="1"/>
</dbReference>